<dbReference type="Gene3D" id="3.90.79.10">
    <property type="entry name" value="Nucleoside Triphosphate Pyrophosphohydrolase"/>
    <property type="match status" value="1"/>
</dbReference>
<dbReference type="OrthoDB" id="104705at2157"/>
<dbReference type="PRINTS" id="PR00502">
    <property type="entry name" value="NUDIXFAMILY"/>
</dbReference>
<dbReference type="InterPro" id="IPR000086">
    <property type="entry name" value="NUDIX_hydrolase_dom"/>
</dbReference>
<reference evidence="4 5" key="1">
    <citation type="submission" date="2016-10" db="EMBL/GenBank/DDBJ databases">
        <authorList>
            <person name="de Groot N.N."/>
        </authorList>
    </citation>
    <scope>NUCLEOTIDE SEQUENCE [LARGE SCALE GENOMIC DNA]</scope>
    <source>
        <strain evidence="4 5">IBRC-M10015</strain>
    </source>
</reference>
<name>A0A1G8Y618_9EURY</name>
<dbReference type="InterPro" id="IPR020084">
    <property type="entry name" value="NUDIX_hydrolase_CS"/>
</dbReference>
<dbReference type="RefSeq" id="WP_092703853.1">
    <property type="nucleotide sequence ID" value="NZ_FNFC01000013.1"/>
</dbReference>
<keyword evidence="2" id="KW-0378">Hydrolase</keyword>
<dbReference type="STRING" id="890420.SAMN05216226_11399"/>
<comment type="cofactor">
    <cofactor evidence="1">
        <name>Mg(2+)</name>
        <dbReference type="ChEBI" id="CHEBI:18420"/>
    </cofactor>
</comment>
<dbReference type="GO" id="GO:0006753">
    <property type="term" value="P:nucleoside phosphate metabolic process"/>
    <property type="evidence" value="ECO:0007669"/>
    <property type="project" value="TreeGrafter"/>
</dbReference>
<dbReference type="Pfam" id="PF00293">
    <property type="entry name" value="NUDIX"/>
    <property type="match status" value="1"/>
</dbReference>
<dbReference type="Proteomes" id="UP000198856">
    <property type="component" value="Unassembled WGS sequence"/>
</dbReference>
<organism evidence="4 5">
    <name type="scientific">Halovenus aranensis</name>
    <dbReference type="NCBI Taxonomy" id="890420"/>
    <lineage>
        <taxon>Archaea</taxon>
        <taxon>Methanobacteriati</taxon>
        <taxon>Methanobacteriota</taxon>
        <taxon>Stenosarchaea group</taxon>
        <taxon>Halobacteria</taxon>
        <taxon>Halobacteriales</taxon>
        <taxon>Haloarculaceae</taxon>
        <taxon>Halovenus</taxon>
    </lineage>
</organism>
<evidence type="ECO:0000259" key="3">
    <source>
        <dbReference type="PROSITE" id="PS51462"/>
    </source>
</evidence>
<dbReference type="GO" id="GO:0019693">
    <property type="term" value="P:ribose phosphate metabolic process"/>
    <property type="evidence" value="ECO:0007669"/>
    <property type="project" value="TreeGrafter"/>
</dbReference>
<accession>A0A1G8Y618</accession>
<dbReference type="PANTHER" id="PTHR11839:SF18">
    <property type="entry name" value="NUDIX HYDROLASE DOMAIN-CONTAINING PROTEIN"/>
    <property type="match status" value="1"/>
</dbReference>
<dbReference type="AlphaFoldDB" id="A0A1G8Y618"/>
<proteinExistence type="predicted"/>
<evidence type="ECO:0000256" key="2">
    <source>
        <dbReference type="ARBA" id="ARBA00022801"/>
    </source>
</evidence>
<feature type="domain" description="Nudix hydrolase" evidence="3">
    <location>
        <begin position="41"/>
        <end position="170"/>
    </location>
</feature>
<dbReference type="CDD" id="cd03424">
    <property type="entry name" value="NUDIX_ADPRase_Nudt5_UGPPase_Nudt14"/>
    <property type="match status" value="1"/>
</dbReference>
<dbReference type="GO" id="GO:0016462">
    <property type="term" value="F:pyrophosphatase activity"/>
    <property type="evidence" value="ECO:0007669"/>
    <property type="project" value="UniProtKB-ARBA"/>
</dbReference>
<dbReference type="InterPro" id="IPR015797">
    <property type="entry name" value="NUDIX_hydrolase-like_dom_sf"/>
</dbReference>
<evidence type="ECO:0000313" key="4">
    <source>
        <dbReference type="EMBL" id="SDJ98309.1"/>
    </source>
</evidence>
<protein>
    <submittedName>
        <fullName evidence="4">ADP-ribose pyrophosphatase</fullName>
    </submittedName>
</protein>
<sequence>MTDLSWETLESSVAYSCGGFDVVNDTVQLPDGETSEFDYLSSSESVVILPFTPEGDVVLIEEWRHAVGRRNRALPAGNLEPGEMPETAVHRELREETGHETDDIEHLSTVEPANGFSDAVFHYYVARDCEATATQDLDENESIEVTQASFASLLDDLEAGDLRDGRSAHGIAHYALFERD</sequence>
<dbReference type="InterPro" id="IPR020476">
    <property type="entry name" value="Nudix_hydrolase"/>
</dbReference>
<dbReference type="PROSITE" id="PS00893">
    <property type="entry name" value="NUDIX_BOX"/>
    <property type="match status" value="1"/>
</dbReference>
<keyword evidence="5" id="KW-1185">Reference proteome</keyword>
<dbReference type="PANTHER" id="PTHR11839">
    <property type="entry name" value="UDP/ADP-SUGAR PYROPHOSPHATASE"/>
    <property type="match status" value="1"/>
</dbReference>
<dbReference type="SUPFAM" id="SSF55811">
    <property type="entry name" value="Nudix"/>
    <property type="match status" value="1"/>
</dbReference>
<gene>
    <name evidence="4" type="ORF">SAMN05216226_11399</name>
</gene>
<evidence type="ECO:0000256" key="1">
    <source>
        <dbReference type="ARBA" id="ARBA00001946"/>
    </source>
</evidence>
<dbReference type="PROSITE" id="PS51462">
    <property type="entry name" value="NUDIX"/>
    <property type="match status" value="1"/>
</dbReference>
<evidence type="ECO:0000313" key="5">
    <source>
        <dbReference type="Proteomes" id="UP000198856"/>
    </source>
</evidence>
<dbReference type="EMBL" id="FNFC01000013">
    <property type="protein sequence ID" value="SDJ98309.1"/>
    <property type="molecule type" value="Genomic_DNA"/>
</dbReference>